<dbReference type="EMBL" id="PFNG01000064">
    <property type="protein sequence ID" value="PIZ41242.1"/>
    <property type="molecule type" value="Genomic_DNA"/>
</dbReference>
<comment type="caution">
    <text evidence="3">Lacks conserved residue(s) required for the propagation of feature annotation.</text>
</comment>
<evidence type="ECO:0000256" key="3">
    <source>
        <dbReference type="PROSITE-ProRule" id="PRU01240"/>
    </source>
</evidence>
<dbReference type="Gene3D" id="3.40.50.200">
    <property type="entry name" value="Peptidase S8/S53 domain"/>
    <property type="match status" value="1"/>
</dbReference>
<organism evidence="5 6">
    <name type="scientific">Candidatus Aquicultor secundus</name>
    <dbReference type="NCBI Taxonomy" id="1973895"/>
    <lineage>
        <taxon>Bacteria</taxon>
        <taxon>Bacillati</taxon>
        <taxon>Actinomycetota</taxon>
        <taxon>Candidatus Aquicultoria</taxon>
        <taxon>Candidatus Aquicultorales</taxon>
        <taxon>Candidatus Aquicultoraceae</taxon>
        <taxon>Candidatus Aquicultor</taxon>
    </lineage>
</organism>
<gene>
    <name evidence="5" type="ORF">COY37_02635</name>
</gene>
<comment type="similarity">
    <text evidence="1 3">Belongs to the peptidase S8 family.</text>
</comment>
<name>A0A2M7T9I9_9ACTN</name>
<evidence type="ECO:0000313" key="6">
    <source>
        <dbReference type="Proteomes" id="UP000230956"/>
    </source>
</evidence>
<evidence type="ECO:0000256" key="2">
    <source>
        <dbReference type="ARBA" id="ARBA00022801"/>
    </source>
</evidence>
<dbReference type="InterPro" id="IPR023827">
    <property type="entry name" value="Peptidase_S8_Asp-AS"/>
</dbReference>
<sequence length="179" mass="19728">MTMFSSLKNHRVIKILFFTALALFLTSGVSLALSPKPIAQMSNAKQSPVLMKTDGEMPSDTVPGEILVKFSKNTSAARIRTTYKSLGAEEAGEAANLRVHRIRLPKGMAVKDAIAKYKNMPGVEYVEPEYRYFMQQVPNDAYYGDQWALPIIKAPQAWDVTTGGEVIVAVVDTGVDYSH</sequence>
<comment type="caution">
    <text evidence="5">The sequence shown here is derived from an EMBL/GenBank/DDBJ whole genome shotgun (WGS) entry which is preliminary data.</text>
</comment>
<proteinExistence type="inferred from homology"/>
<dbReference type="Proteomes" id="UP000230956">
    <property type="component" value="Unassembled WGS sequence"/>
</dbReference>
<dbReference type="AlphaFoldDB" id="A0A2M7T9I9"/>
<dbReference type="PROSITE" id="PS00136">
    <property type="entry name" value="SUBTILASE_ASP"/>
    <property type="match status" value="1"/>
</dbReference>
<evidence type="ECO:0000313" key="5">
    <source>
        <dbReference type="EMBL" id="PIZ41242.1"/>
    </source>
</evidence>
<dbReference type="InterPro" id="IPR054399">
    <property type="entry name" value="Fervidolysin-like_N_prodom"/>
</dbReference>
<evidence type="ECO:0000259" key="4">
    <source>
        <dbReference type="Pfam" id="PF22148"/>
    </source>
</evidence>
<dbReference type="Pfam" id="PF22148">
    <property type="entry name" value="Fervidolysin_NPro-like"/>
    <property type="match status" value="1"/>
</dbReference>
<evidence type="ECO:0000256" key="1">
    <source>
        <dbReference type="ARBA" id="ARBA00011073"/>
    </source>
</evidence>
<protein>
    <recommendedName>
        <fullName evidence="4">Fervidolysin-like N-terminal prodomain domain-containing protein</fullName>
    </recommendedName>
</protein>
<keyword evidence="2" id="KW-0378">Hydrolase</keyword>
<feature type="domain" description="Fervidolysin-like N-terminal prodomain" evidence="4">
    <location>
        <begin position="60"/>
        <end position="128"/>
    </location>
</feature>
<dbReference type="GO" id="GO:0004252">
    <property type="term" value="F:serine-type endopeptidase activity"/>
    <property type="evidence" value="ECO:0007669"/>
    <property type="project" value="InterPro"/>
</dbReference>
<reference evidence="6" key="1">
    <citation type="submission" date="2017-09" db="EMBL/GenBank/DDBJ databases">
        <title>Depth-based differentiation of microbial function through sediment-hosted aquifers and enrichment of novel symbionts in the deep terrestrial subsurface.</title>
        <authorList>
            <person name="Probst A.J."/>
            <person name="Ladd B."/>
            <person name="Jarett J.K."/>
            <person name="Geller-Mcgrath D.E."/>
            <person name="Sieber C.M.K."/>
            <person name="Emerson J.B."/>
            <person name="Anantharaman K."/>
            <person name="Thomas B.C."/>
            <person name="Malmstrom R."/>
            <person name="Stieglmeier M."/>
            <person name="Klingl A."/>
            <person name="Woyke T."/>
            <person name="Ryan C.M."/>
            <person name="Banfield J.F."/>
        </authorList>
    </citation>
    <scope>NUCLEOTIDE SEQUENCE [LARGE SCALE GENOMIC DNA]</scope>
</reference>
<dbReference type="SUPFAM" id="SSF52743">
    <property type="entry name" value="Subtilisin-like"/>
    <property type="match status" value="1"/>
</dbReference>
<accession>A0A2M7T9I9</accession>
<dbReference type="InterPro" id="IPR036852">
    <property type="entry name" value="Peptidase_S8/S53_dom_sf"/>
</dbReference>
<dbReference type="PROSITE" id="PS51892">
    <property type="entry name" value="SUBTILASE"/>
    <property type="match status" value="1"/>
</dbReference>
<dbReference type="GO" id="GO:0006508">
    <property type="term" value="P:proteolysis"/>
    <property type="evidence" value="ECO:0007669"/>
    <property type="project" value="InterPro"/>
</dbReference>
<feature type="non-terminal residue" evidence="5">
    <location>
        <position position="179"/>
    </location>
</feature>